<keyword evidence="2" id="KW-1185">Reference proteome</keyword>
<dbReference type="SUPFAM" id="SSF56059">
    <property type="entry name" value="Glutathione synthetase ATP-binding domain-like"/>
    <property type="match status" value="1"/>
</dbReference>
<name>A0A1H4A8C4_9GAMM</name>
<accession>A0A1H4A8C4</accession>
<dbReference type="Proteomes" id="UP000198658">
    <property type="component" value="Unassembled WGS sequence"/>
</dbReference>
<dbReference type="AlphaFoldDB" id="A0A1H4A8C4"/>
<dbReference type="STRING" id="658218.SAMN05216562_2622"/>
<sequence>MADAAATFLQHLYASEPPLPDYVSVARAHQRIPDKLLVEVDDFIALFERVTRRQAWIARATDQAPAIARIPRAETCFFSAWDFHLPPDRPGDWQLIEFNDNGSGFLFAAQINRVFYELCLADDAAIQPSPTIGELGRQIQEMITEEIRTCLNTDSPAGVAILDDSDSLQSGRFREEHTRLAALCRALGWRTYVVAPEALQWDGESLLVDGAPVDFVVNRSTDFFWQAPQFAALKEAYASGRVYIAPNPFSYATRSDKRLLDWLSRPHMDAALGITPDERALLSRHVPPTWELSDDNLETLAARKQELVFKPAQSHAGLGVLDSRAVGRHRLRRLLSKGQRYVAQQWVDKGELLDADGNHLWSDLRVWYWRDRRYLLSGRASPRPDRLELGPPGGWLPTFEEMSVK</sequence>
<dbReference type="EMBL" id="FNQO01000003">
    <property type="protein sequence ID" value="SEA32393.1"/>
    <property type="molecule type" value="Genomic_DNA"/>
</dbReference>
<evidence type="ECO:0000313" key="2">
    <source>
        <dbReference type="Proteomes" id="UP000198658"/>
    </source>
</evidence>
<gene>
    <name evidence="1" type="ORF">SAMN05216562_2622</name>
</gene>
<dbReference type="OrthoDB" id="344992at2"/>
<reference evidence="2" key="1">
    <citation type="submission" date="2016-10" db="EMBL/GenBank/DDBJ databases">
        <authorList>
            <person name="Varghese N."/>
            <person name="Submissions S."/>
        </authorList>
    </citation>
    <scope>NUCLEOTIDE SEQUENCE [LARGE SCALE GENOMIC DNA]</scope>
    <source>
        <strain evidence="2">CGMCC 1.10657</strain>
    </source>
</reference>
<protein>
    <recommendedName>
        <fullName evidence="3">Glutathionylspermidine synthase</fullName>
    </recommendedName>
</protein>
<proteinExistence type="predicted"/>
<dbReference type="RefSeq" id="WP_091389238.1">
    <property type="nucleotide sequence ID" value="NZ_FNQO01000003.1"/>
</dbReference>
<evidence type="ECO:0000313" key="1">
    <source>
        <dbReference type="EMBL" id="SEA32393.1"/>
    </source>
</evidence>
<evidence type="ECO:0008006" key="3">
    <source>
        <dbReference type="Google" id="ProtNLM"/>
    </source>
</evidence>
<organism evidence="1 2">
    <name type="scientific">Microbulbifer marinus</name>
    <dbReference type="NCBI Taxonomy" id="658218"/>
    <lineage>
        <taxon>Bacteria</taxon>
        <taxon>Pseudomonadati</taxon>
        <taxon>Pseudomonadota</taxon>
        <taxon>Gammaproteobacteria</taxon>
        <taxon>Cellvibrionales</taxon>
        <taxon>Microbulbiferaceae</taxon>
        <taxon>Microbulbifer</taxon>
    </lineage>
</organism>